<reference evidence="6 8" key="3">
    <citation type="submission" date="2016-10" db="EMBL/GenBank/DDBJ databases">
        <authorList>
            <person name="de Groot N.N."/>
        </authorList>
    </citation>
    <scope>NUCLEOTIDE SEQUENCE [LARGE SCALE GENOMIC DNA]</scope>
    <source>
        <strain evidence="6 8">OGL-20</strain>
    </source>
</reference>
<evidence type="ECO:0000313" key="8">
    <source>
        <dbReference type="Proteomes" id="UP000182125"/>
    </source>
</evidence>
<dbReference type="PANTHER" id="PTHR43637:SF1">
    <property type="entry name" value="UPF0273 PROTEIN TM_0370"/>
    <property type="match status" value="1"/>
</dbReference>
<feature type="domain" description="KaiC" evidence="3">
    <location>
        <begin position="4"/>
        <end position="234"/>
    </location>
</feature>
<reference evidence="5 7" key="1">
    <citation type="submission" date="2015-08" db="EMBL/GenBank/DDBJ databases">
        <title>Thermococcus thioreducens DSM 14981 genome sequencing.</title>
        <authorList>
            <person name="Hong S.-J."/>
            <person name="Kim M.-C."/>
            <person name="Shin J.-H."/>
        </authorList>
    </citation>
    <scope>NUCLEOTIDE SEQUENCE [LARGE SCALE GENOMIC DNA]</scope>
    <source>
        <strain evidence="5 7">DSM 14981</strain>
    </source>
</reference>
<sequence>MYGKRISTGIRGLDVMLRGGLIPGRTYLVKGAPGTGKTTLAMHFAMAGIANGEDVLYVTLEEPSENLRADMAKMGFRINDSRFTLIDATPTSERYVLVEDFFESFAGSMEKMTAAIKEKLRERRYTRIVLDPITMLKLTSPQEMEYRKAFLSFVKSMAKMGATVLMTSELQKTDIEEYLVSGVIELRMFDIQGTLYRGLKILKFRGSSFDHSMRPYEITDRGIVVHHDRVISLP</sequence>
<evidence type="ECO:0000259" key="3">
    <source>
        <dbReference type="PROSITE" id="PS51146"/>
    </source>
</evidence>
<dbReference type="EMBL" id="LIXN01000003">
    <property type="protein sequence ID" value="KQH83118.1"/>
    <property type="molecule type" value="Genomic_DNA"/>
</dbReference>
<evidence type="ECO:0000256" key="1">
    <source>
        <dbReference type="ARBA" id="ARBA00022741"/>
    </source>
</evidence>
<dbReference type="GO" id="GO:0005524">
    <property type="term" value="F:ATP binding"/>
    <property type="evidence" value="ECO:0007669"/>
    <property type="project" value="UniProtKB-KW"/>
</dbReference>
<dbReference type="AlphaFoldDB" id="A0A0Q2RGF0"/>
<dbReference type="OrthoDB" id="49590at2157"/>
<keyword evidence="2" id="KW-0067">ATP-binding</keyword>
<dbReference type="Pfam" id="PF06745">
    <property type="entry name" value="ATPase"/>
    <property type="match status" value="1"/>
</dbReference>
<evidence type="ECO:0000313" key="4">
    <source>
        <dbReference type="EMBL" id="ASJ12387.1"/>
    </source>
</evidence>
<dbReference type="PANTHER" id="PTHR43637">
    <property type="entry name" value="UPF0273 PROTEIN TM_0370"/>
    <property type="match status" value="1"/>
</dbReference>
<evidence type="ECO:0000313" key="9">
    <source>
        <dbReference type="Proteomes" id="UP000250136"/>
    </source>
</evidence>
<accession>A0A0Q2RGF0</accession>
<keyword evidence="9" id="KW-1185">Reference proteome</keyword>
<evidence type="ECO:0000313" key="6">
    <source>
        <dbReference type="EMBL" id="SEV91712.1"/>
    </source>
</evidence>
<proteinExistence type="predicted"/>
<dbReference type="RefSeq" id="WP_055428774.1">
    <property type="nucleotide sequence ID" value="NZ_CP015105.1"/>
</dbReference>
<dbReference type="Gene3D" id="3.40.50.300">
    <property type="entry name" value="P-loop containing nucleotide triphosphate hydrolases"/>
    <property type="match status" value="1"/>
</dbReference>
<dbReference type="EMBL" id="FOIW01000001">
    <property type="protein sequence ID" value="SEV91712.1"/>
    <property type="molecule type" value="Genomic_DNA"/>
</dbReference>
<reference evidence="4 9" key="2">
    <citation type="submission" date="2016-04" db="EMBL/GenBank/DDBJ databases">
        <title>Complete genome sequence of Thermococcus thioreducens type strain OGL-20P.</title>
        <authorList>
            <person name="Oger P.M."/>
        </authorList>
    </citation>
    <scope>NUCLEOTIDE SEQUENCE [LARGE SCALE GENOMIC DNA]</scope>
    <source>
        <strain evidence="4 9">OGL-20P</strain>
    </source>
</reference>
<name>A0A0Q2RGF0_9EURY</name>
<dbReference type="InterPro" id="IPR010624">
    <property type="entry name" value="KaiC_dom"/>
</dbReference>
<dbReference type="EMBL" id="CP015105">
    <property type="protein sequence ID" value="ASJ12387.1"/>
    <property type="molecule type" value="Genomic_DNA"/>
</dbReference>
<dbReference type="Proteomes" id="UP000051862">
    <property type="component" value="Unassembled WGS sequence"/>
</dbReference>
<organism evidence="5 7">
    <name type="scientific">Thermococcus thioreducens</name>
    <dbReference type="NCBI Taxonomy" id="277988"/>
    <lineage>
        <taxon>Archaea</taxon>
        <taxon>Methanobacteriati</taxon>
        <taxon>Methanobacteriota</taxon>
        <taxon>Thermococci</taxon>
        <taxon>Thermococcales</taxon>
        <taxon>Thermococcaceae</taxon>
        <taxon>Thermococcus</taxon>
    </lineage>
</organism>
<keyword evidence="1" id="KW-0547">Nucleotide-binding</keyword>
<dbReference type="PATRIC" id="fig|277988.4.peg.542"/>
<dbReference type="PROSITE" id="PS51146">
    <property type="entry name" value="KAIC"/>
    <property type="match status" value="1"/>
</dbReference>
<evidence type="ECO:0000256" key="2">
    <source>
        <dbReference type="ARBA" id="ARBA00022840"/>
    </source>
</evidence>
<dbReference type="InterPro" id="IPR014774">
    <property type="entry name" value="KaiC-like_dom"/>
</dbReference>
<evidence type="ECO:0000313" key="5">
    <source>
        <dbReference type="EMBL" id="KQH83118.1"/>
    </source>
</evidence>
<dbReference type="GeneID" id="33333867"/>
<dbReference type="Proteomes" id="UP000182125">
    <property type="component" value="Unassembled WGS sequence"/>
</dbReference>
<dbReference type="Proteomes" id="UP000250136">
    <property type="component" value="Chromosome"/>
</dbReference>
<evidence type="ECO:0000313" key="7">
    <source>
        <dbReference type="Proteomes" id="UP000051862"/>
    </source>
</evidence>
<dbReference type="PRINTS" id="PR01874">
    <property type="entry name" value="DNAREPAIRADA"/>
</dbReference>
<dbReference type="InterPro" id="IPR027417">
    <property type="entry name" value="P-loop_NTPase"/>
</dbReference>
<dbReference type="KEGG" id="ttd:A3L14_05545"/>
<protein>
    <submittedName>
        <fullName evidence="5 6">ATPase</fullName>
    </submittedName>
</protein>
<gene>
    <name evidence="4" type="ORF">A3L14_05545</name>
    <name evidence="5" type="ORF">AMR53_02550</name>
    <name evidence="6" type="ORF">SAMN05216170_0848</name>
</gene>
<dbReference type="SUPFAM" id="SSF52540">
    <property type="entry name" value="P-loop containing nucleoside triphosphate hydrolases"/>
    <property type="match status" value="1"/>
</dbReference>